<keyword evidence="5" id="KW-1185">Reference proteome</keyword>
<evidence type="ECO:0000259" key="3">
    <source>
        <dbReference type="PROSITE" id="PS51459"/>
    </source>
</evidence>
<dbReference type="InterPro" id="IPR040198">
    <property type="entry name" value="Fido_containing"/>
</dbReference>
<dbReference type="Pfam" id="PF02661">
    <property type="entry name" value="Fic"/>
    <property type="match status" value="1"/>
</dbReference>
<dbReference type="PANTHER" id="PTHR13504:SF38">
    <property type="entry name" value="FIDO DOMAIN-CONTAINING PROTEIN"/>
    <property type="match status" value="1"/>
</dbReference>
<name>A0A077AYH0_9PROT</name>
<feature type="active site" evidence="1">
    <location>
        <position position="339"/>
    </location>
</feature>
<dbReference type="GO" id="GO:0005524">
    <property type="term" value="F:ATP binding"/>
    <property type="evidence" value="ECO:0007669"/>
    <property type="project" value="UniProtKB-KW"/>
</dbReference>
<keyword evidence="2" id="KW-0547">Nucleotide-binding</keyword>
<dbReference type="OrthoDB" id="9813719at2"/>
<dbReference type="InterPro" id="IPR036597">
    <property type="entry name" value="Fido-like_dom_sf"/>
</dbReference>
<sequence>MNNNKSNNYSQKITFFQERKLPEAATLAGYAYLVNAYHLPVPLPIKLSAISNHHKFYEKDNWKILTPRHAPAPTLEGHLIFALKYEGVDLAVLKKLFDIISPYEIEEIVERHPTSSYSRRLWFLYEWLTGKLLKLPNVTTGNYTNALDTDLQYGIPGTKSPRHRVNNNLPGTKEFCPLVFKTETLEIYRQKSLDEKAKITIGKVSASILARTASFLLLKDSKSSYAIEGEEKLHTRIQRWGRAIGEAGKQPLNLDELLRLQKIVIGDDRFLKLGLRDEGGFVGEHEQLTRLPLPEHISARHEDLSSLMKGLFLFNLRSLQNFDPVIAATCIAFGFIYIHPFADGNGRLHRYLIHHILAEMKFSPTGLIFPISAAILERIDDYRTVLESYSQRLLPLIEWEPTPTMNVHVLNDTADFYRYFDATLHAEFLYACVEKTINVDLPQEIDFLQRYDAFKQQVTAFLELPSSKIDLLFNFLKQNEGTLSKRALQKEFSALQADEIDRLEQIYKESFVEHY</sequence>
<dbReference type="HOGENOM" id="CLU_042149_0_0_5"/>
<dbReference type="RefSeq" id="WP_038463185.1">
    <property type="nucleotide sequence ID" value="NZ_CP008941.1"/>
</dbReference>
<dbReference type="Proteomes" id="UP000028926">
    <property type="component" value="Chromosome"/>
</dbReference>
<feature type="binding site" evidence="2">
    <location>
        <begin position="343"/>
        <end position="350"/>
    </location>
    <ligand>
        <name>ATP</name>
        <dbReference type="ChEBI" id="CHEBI:30616"/>
    </ligand>
</feature>
<evidence type="ECO:0000256" key="2">
    <source>
        <dbReference type="PIRSR" id="PIRSR640198-2"/>
    </source>
</evidence>
<accession>A0A077AYH0</accession>
<dbReference type="SUPFAM" id="SSF140931">
    <property type="entry name" value="Fic-like"/>
    <property type="match status" value="1"/>
</dbReference>
<dbReference type="KEGG" id="paca:ID47_02010"/>
<evidence type="ECO:0000256" key="1">
    <source>
        <dbReference type="PIRSR" id="PIRSR640198-1"/>
    </source>
</evidence>
<dbReference type="PANTHER" id="PTHR13504">
    <property type="entry name" value="FIDO DOMAIN-CONTAINING PROTEIN DDB_G0283145"/>
    <property type="match status" value="1"/>
</dbReference>
<evidence type="ECO:0000313" key="5">
    <source>
        <dbReference type="Proteomes" id="UP000028926"/>
    </source>
</evidence>
<reference evidence="4 5" key="1">
    <citation type="submission" date="2014-07" db="EMBL/GenBank/DDBJ databases">
        <title>Comparative genomic insights into amoeba endosymbionts belonging to the families of Holosporaceae and Candidatus Midichloriaceae within Rickettsiales.</title>
        <authorList>
            <person name="Wang Z."/>
            <person name="Wu M."/>
        </authorList>
    </citation>
    <scope>NUCLEOTIDE SEQUENCE [LARGE SCALE GENOMIC DNA]</scope>
    <source>
        <strain evidence="4">PRA3</strain>
    </source>
</reference>
<keyword evidence="2" id="KW-0067">ATP-binding</keyword>
<dbReference type="eggNOG" id="COG3177">
    <property type="taxonomic scope" value="Bacteria"/>
</dbReference>
<dbReference type="EMBL" id="CP008941">
    <property type="protein sequence ID" value="AIK95770.1"/>
    <property type="molecule type" value="Genomic_DNA"/>
</dbReference>
<feature type="domain" description="Fido" evidence="3">
    <location>
        <begin position="252"/>
        <end position="402"/>
    </location>
</feature>
<gene>
    <name evidence="4" type="ORF">ID47_02010</name>
</gene>
<protein>
    <submittedName>
        <fullName evidence="4">Cell filamentation protein Fic</fullName>
    </submittedName>
</protein>
<evidence type="ECO:0000313" key="4">
    <source>
        <dbReference type="EMBL" id="AIK95770.1"/>
    </source>
</evidence>
<dbReference type="InterPro" id="IPR003812">
    <property type="entry name" value="Fido"/>
</dbReference>
<dbReference type="PROSITE" id="PS51459">
    <property type="entry name" value="FIDO"/>
    <property type="match status" value="1"/>
</dbReference>
<proteinExistence type="predicted"/>
<dbReference type="Gene3D" id="1.10.3290.10">
    <property type="entry name" value="Fido-like domain"/>
    <property type="match status" value="1"/>
</dbReference>
<organism evidence="4 5">
    <name type="scientific">Candidatus Odyssella acanthamoebae</name>
    <dbReference type="NCBI Taxonomy" id="91604"/>
    <lineage>
        <taxon>Bacteria</taxon>
        <taxon>Pseudomonadati</taxon>
        <taxon>Pseudomonadota</taxon>
        <taxon>Alphaproteobacteria</taxon>
        <taxon>Holosporales</taxon>
        <taxon>Candidatus Paracaedibacteraceae</taxon>
        <taxon>Candidatus Odyssella</taxon>
    </lineage>
</organism>
<dbReference type="AlphaFoldDB" id="A0A077AYH0"/>